<accession>A0AAV3ZM14</accession>
<evidence type="ECO:0008006" key="3">
    <source>
        <dbReference type="Google" id="ProtNLM"/>
    </source>
</evidence>
<dbReference type="EMBL" id="BLXT01002514">
    <property type="protein sequence ID" value="GFN95497.1"/>
    <property type="molecule type" value="Genomic_DNA"/>
</dbReference>
<evidence type="ECO:0000313" key="2">
    <source>
        <dbReference type="Proteomes" id="UP000735302"/>
    </source>
</evidence>
<protein>
    <recommendedName>
        <fullName evidence="3">C2 NT-type domain-containing protein</fullName>
    </recommendedName>
</protein>
<dbReference type="AlphaFoldDB" id="A0AAV3ZM14"/>
<proteinExistence type="predicted"/>
<dbReference type="Proteomes" id="UP000735302">
    <property type="component" value="Unassembled WGS sequence"/>
</dbReference>
<name>A0AAV3ZM14_9GAST</name>
<reference evidence="1 2" key="1">
    <citation type="journal article" date="2021" name="Elife">
        <title>Chloroplast acquisition without the gene transfer in kleptoplastic sea slugs, Plakobranchus ocellatus.</title>
        <authorList>
            <person name="Maeda T."/>
            <person name="Takahashi S."/>
            <person name="Yoshida T."/>
            <person name="Shimamura S."/>
            <person name="Takaki Y."/>
            <person name="Nagai Y."/>
            <person name="Toyoda A."/>
            <person name="Suzuki Y."/>
            <person name="Arimoto A."/>
            <person name="Ishii H."/>
            <person name="Satoh N."/>
            <person name="Nishiyama T."/>
            <person name="Hasebe M."/>
            <person name="Maruyama T."/>
            <person name="Minagawa J."/>
            <person name="Obokata J."/>
            <person name="Shigenobu S."/>
        </authorList>
    </citation>
    <scope>NUCLEOTIDE SEQUENCE [LARGE SCALE GENOMIC DNA]</scope>
</reference>
<comment type="caution">
    <text evidence="1">The sequence shown here is derived from an EMBL/GenBank/DDBJ whole genome shotgun (WGS) entry which is preliminary data.</text>
</comment>
<gene>
    <name evidence="1" type="ORF">PoB_002200300</name>
</gene>
<organism evidence="1 2">
    <name type="scientific">Plakobranchus ocellatus</name>
    <dbReference type="NCBI Taxonomy" id="259542"/>
    <lineage>
        <taxon>Eukaryota</taxon>
        <taxon>Metazoa</taxon>
        <taxon>Spiralia</taxon>
        <taxon>Lophotrochozoa</taxon>
        <taxon>Mollusca</taxon>
        <taxon>Gastropoda</taxon>
        <taxon>Heterobranchia</taxon>
        <taxon>Euthyneura</taxon>
        <taxon>Panpulmonata</taxon>
        <taxon>Sacoglossa</taxon>
        <taxon>Placobranchoidea</taxon>
        <taxon>Plakobranchidae</taxon>
        <taxon>Plakobranchus</taxon>
    </lineage>
</organism>
<keyword evidence="2" id="KW-1185">Reference proteome</keyword>
<evidence type="ECO:0000313" key="1">
    <source>
        <dbReference type="EMBL" id="GFN95497.1"/>
    </source>
</evidence>
<sequence length="79" mass="8593">MTGHSVRLESRPSGVLLDLKLKSRKPFARLTIKSNNGAESAVGSLSMSLSMSPCYYDELELTSTTLPQNSSGVDAFRTR</sequence>